<dbReference type="GeneID" id="105173641"/>
<dbReference type="FunCoup" id="A0A6I9U145">
    <property type="interactions" value="3186"/>
</dbReference>
<evidence type="ECO:0000313" key="12">
    <source>
        <dbReference type="Proteomes" id="UP000504604"/>
    </source>
</evidence>
<dbReference type="RefSeq" id="XP_011093768.1">
    <property type="nucleotide sequence ID" value="XM_011095466.2"/>
</dbReference>
<dbReference type="Gramene" id="SIN_1014154.t">
    <property type="protein sequence ID" value="SIN_1014154.t"/>
    <property type="gene ID" value="SIN_1014154"/>
</dbReference>
<evidence type="ECO:0000256" key="6">
    <source>
        <dbReference type="ARBA" id="ARBA00023187"/>
    </source>
</evidence>
<dbReference type="Gene3D" id="3.10.20.90">
    <property type="entry name" value="Phosphatidylinositol 3-kinase Catalytic Subunit, Chain A, domain 1"/>
    <property type="match status" value="1"/>
</dbReference>
<feature type="domain" description="Ubiquitin-like" evidence="11">
    <location>
        <begin position="9"/>
        <end position="66"/>
    </location>
</feature>
<feature type="region of interest" description="Disordered" evidence="10">
    <location>
        <begin position="235"/>
        <end position="254"/>
    </location>
</feature>
<evidence type="ECO:0000256" key="10">
    <source>
        <dbReference type="SAM" id="MobiDB-lite"/>
    </source>
</evidence>
<dbReference type="CDD" id="cd17039">
    <property type="entry name" value="Ubl_ubiquitin_like"/>
    <property type="match status" value="1"/>
</dbReference>
<keyword evidence="7" id="KW-0539">Nucleus</keyword>
<dbReference type="InParanoid" id="A0A6I9U145"/>
<dbReference type="InterPro" id="IPR051421">
    <property type="entry name" value="RNA_Proc_DNA_Dmg_Regulator"/>
</dbReference>
<dbReference type="OrthoDB" id="547031at2759"/>
<organism evidence="12 13">
    <name type="scientific">Sesamum indicum</name>
    <name type="common">Oriental sesame</name>
    <name type="synonym">Sesamum orientale</name>
    <dbReference type="NCBI Taxonomy" id="4182"/>
    <lineage>
        <taxon>Eukaryota</taxon>
        <taxon>Viridiplantae</taxon>
        <taxon>Streptophyta</taxon>
        <taxon>Embryophyta</taxon>
        <taxon>Tracheophyta</taxon>
        <taxon>Spermatophyta</taxon>
        <taxon>Magnoliopsida</taxon>
        <taxon>eudicotyledons</taxon>
        <taxon>Gunneridae</taxon>
        <taxon>Pentapetalae</taxon>
        <taxon>asterids</taxon>
        <taxon>lamiids</taxon>
        <taxon>Lamiales</taxon>
        <taxon>Pedaliaceae</taxon>
        <taxon>Sesamum</taxon>
    </lineage>
</organism>
<dbReference type="GO" id="GO:0006397">
    <property type="term" value="P:mRNA processing"/>
    <property type="evidence" value="ECO:0007669"/>
    <property type="project" value="UniProtKB-KW"/>
</dbReference>
<dbReference type="KEGG" id="sind:105173641"/>
<comment type="similarity">
    <text evidence="3">Belongs to the SDE2 family.</text>
</comment>
<dbReference type="Pfam" id="PF22782">
    <property type="entry name" value="SDE2"/>
    <property type="match status" value="1"/>
</dbReference>
<evidence type="ECO:0000256" key="1">
    <source>
        <dbReference type="ARBA" id="ARBA00004123"/>
    </source>
</evidence>
<keyword evidence="4" id="KW-0963">Cytoplasm</keyword>
<dbReference type="AlphaFoldDB" id="A0A6I9U145"/>
<gene>
    <name evidence="13" type="primary">LOC105173641</name>
</gene>
<dbReference type="InterPro" id="IPR025086">
    <property type="entry name" value="SDE2/SF3A3_SAP"/>
</dbReference>
<feature type="region of interest" description="Disordered" evidence="10">
    <location>
        <begin position="262"/>
        <end position="392"/>
    </location>
</feature>
<reference evidence="13" key="2">
    <citation type="submission" date="2025-08" db="UniProtKB">
        <authorList>
            <consortium name="RefSeq"/>
        </authorList>
    </citation>
    <scope>IDENTIFICATION</scope>
</reference>
<evidence type="ECO:0000259" key="11">
    <source>
        <dbReference type="PROSITE" id="PS50053"/>
    </source>
</evidence>
<evidence type="ECO:0000256" key="5">
    <source>
        <dbReference type="ARBA" id="ARBA00022664"/>
    </source>
</evidence>
<evidence type="ECO:0000256" key="8">
    <source>
        <dbReference type="ARBA" id="ARBA00023306"/>
    </source>
</evidence>
<keyword evidence="8" id="KW-0131">Cell cycle</keyword>
<dbReference type="PANTHER" id="PTHR12786">
    <property type="entry name" value="SPLICING FACTOR SF3A-RELATED"/>
    <property type="match status" value="1"/>
</dbReference>
<evidence type="ECO:0000256" key="9">
    <source>
        <dbReference type="SAM" id="Coils"/>
    </source>
</evidence>
<feature type="compositionally biased region" description="Basic and acidic residues" evidence="10">
    <location>
        <begin position="339"/>
        <end position="351"/>
    </location>
</feature>
<dbReference type="InterPro" id="IPR029071">
    <property type="entry name" value="Ubiquitin-like_domsf"/>
</dbReference>
<evidence type="ECO:0000256" key="2">
    <source>
        <dbReference type="ARBA" id="ARBA00004496"/>
    </source>
</evidence>
<feature type="compositionally biased region" description="Low complexity" evidence="10">
    <location>
        <begin position="317"/>
        <end position="333"/>
    </location>
</feature>
<dbReference type="GO" id="GO:0008380">
    <property type="term" value="P:RNA splicing"/>
    <property type="evidence" value="ECO:0007669"/>
    <property type="project" value="UniProtKB-KW"/>
</dbReference>
<protein>
    <submittedName>
        <fullName evidence="13">Protein SDE2 homolog</fullName>
    </submittedName>
</protein>
<proteinExistence type="inferred from homology"/>
<dbReference type="Pfam" id="PF13297">
    <property type="entry name" value="SDE2_2C"/>
    <property type="match status" value="1"/>
</dbReference>
<feature type="compositionally biased region" description="Basic and acidic residues" evidence="10">
    <location>
        <begin position="358"/>
        <end position="379"/>
    </location>
</feature>
<comment type="subcellular location">
    <subcellularLocation>
        <location evidence="2">Cytoplasm</location>
    </subcellularLocation>
    <subcellularLocation>
        <location evidence="1">Nucleus</location>
    </subcellularLocation>
</comment>
<feature type="coiled-coil region" evidence="9">
    <location>
        <begin position="164"/>
        <end position="196"/>
    </location>
</feature>
<keyword evidence="12" id="KW-1185">Reference proteome</keyword>
<dbReference type="SUPFAM" id="SSF54236">
    <property type="entry name" value="Ubiquitin-like"/>
    <property type="match status" value="1"/>
</dbReference>
<dbReference type="GO" id="GO:0005634">
    <property type="term" value="C:nucleus"/>
    <property type="evidence" value="ECO:0007669"/>
    <property type="project" value="UniProtKB-SubCell"/>
</dbReference>
<dbReference type="GO" id="GO:0005737">
    <property type="term" value="C:cytoplasm"/>
    <property type="evidence" value="ECO:0007669"/>
    <property type="project" value="UniProtKB-SubCell"/>
</dbReference>
<dbReference type="InterPro" id="IPR053822">
    <property type="entry name" value="SDE2-like_dom"/>
</dbReference>
<evidence type="ECO:0000313" key="13">
    <source>
        <dbReference type="RefSeq" id="XP_011093768.1"/>
    </source>
</evidence>
<feature type="compositionally biased region" description="Acidic residues" evidence="10">
    <location>
        <begin position="270"/>
        <end position="290"/>
    </location>
</feature>
<accession>A0A6I9U145</accession>
<evidence type="ECO:0000256" key="4">
    <source>
        <dbReference type="ARBA" id="ARBA00022490"/>
    </source>
</evidence>
<sequence>MEVFQSEIHQVFVKLLDGKHGILNFNAPSISVAALKHRIQTVTSIPSHLQLLLNNSHILHDHQTLTLSQSLENSPFPETLDHDSNSQLAQGQDFTQFRFVGSAVKPLGFDGLGKFPVVVHLLLRLRGGKGGFGSLLRGAATKAGQKKTNNFDACRDMSGRRLRHVNAEKKLEEWRADAEERQLEKMAEEFIKKKAKEAVKSGKSNGSDSSEKYVAKYREDSAKCMEEVERSVRESVQGLMSSKRKHNAVGSESASKRLKIWLGKRKLGDSDSEDQDDDDDIDEEEEEEENEKSVIIDNGSRSDSSRETEASSGSITGGKLDSGSLGRSSSESGSGEEDNVAKDILKSDKYLDGCGLNGDDKNSNNHDVESLEENRDHNEVVSNVPHKSHSSKVDEIVTLQPGISRPVDEVASVAEVRNSLVPKPLQEEPTSMSANLQNLDKPLNFDEYHSATELEVLGLDRLKSELQARGLKCGGTLQERAARLFLLKTTPLEMLPKKLFAKK</sequence>
<name>A0A6I9U145_SESIN</name>
<reference evidence="12" key="1">
    <citation type="submission" date="2024-10" db="UniProtKB">
        <authorList>
            <consortium name="RefSeq"/>
        </authorList>
    </citation>
    <scope>NUCLEOTIDE SEQUENCE [LARGE SCALE GENOMIC DNA]</scope>
    <source>
        <strain evidence="12">cv. Zhongzhi No. 13</strain>
    </source>
</reference>
<keyword evidence="9" id="KW-0175">Coiled coil</keyword>
<dbReference type="PROSITE" id="PS50053">
    <property type="entry name" value="UBIQUITIN_2"/>
    <property type="match status" value="1"/>
</dbReference>
<evidence type="ECO:0000256" key="3">
    <source>
        <dbReference type="ARBA" id="ARBA00008726"/>
    </source>
</evidence>
<keyword evidence="5" id="KW-0507">mRNA processing</keyword>
<dbReference type="PANTHER" id="PTHR12786:SF1">
    <property type="entry name" value="SPLICING REGULATOR SDE2"/>
    <property type="match status" value="1"/>
</dbReference>
<evidence type="ECO:0000256" key="7">
    <source>
        <dbReference type="ARBA" id="ARBA00023242"/>
    </source>
</evidence>
<keyword evidence="6" id="KW-0508">mRNA splicing</keyword>
<dbReference type="Proteomes" id="UP000504604">
    <property type="component" value="Linkage group LG1"/>
</dbReference>
<dbReference type="InterPro" id="IPR000626">
    <property type="entry name" value="Ubiquitin-like_dom"/>
</dbReference>